<gene>
    <name evidence="12" type="ORF">ACFQHR_13655</name>
</gene>
<dbReference type="EMBL" id="JBHSYQ010000006">
    <property type="protein sequence ID" value="MFC6998679.1"/>
    <property type="molecule type" value="Genomic_DNA"/>
</dbReference>
<dbReference type="SUPFAM" id="SSF56935">
    <property type="entry name" value="Porins"/>
    <property type="match status" value="1"/>
</dbReference>
<protein>
    <submittedName>
        <fullName evidence="12">TonB-dependent receptor domain-containing protein</fullName>
    </submittedName>
</protein>
<feature type="signal peptide" evidence="9">
    <location>
        <begin position="1"/>
        <end position="23"/>
    </location>
</feature>
<evidence type="ECO:0000256" key="1">
    <source>
        <dbReference type="ARBA" id="ARBA00004571"/>
    </source>
</evidence>
<dbReference type="InterPro" id="IPR008969">
    <property type="entry name" value="CarboxyPept-like_regulatory"/>
</dbReference>
<evidence type="ECO:0000256" key="2">
    <source>
        <dbReference type="ARBA" id="ARBA00022448"/>
    </source>
</evidence>
<dbReference type="InterPro" id="IPR037066">
    <property type="entry name" value="Plug_dom_sf"/>
</dbReference>
<feature type="region of interest" description="Disordered" evidence="8">
    <location>
        <begin position="803"/>
        <end position="830"/>
    </location>
</feature>
<evidence type="ECO:0000256" key="4">
    <source>
        <dbReference type="ARBA" id="ARBA00022692"/>
    </source>
</evidence>
<dbReference type="Gene3D" id="2.170.130.10">
    <property type="entry name" value="TonB-dependent receptor, plug domain"/>
    <property type="match status" value="1"/>
</dbReference>
<keyword evidence="13" id="KW-1185">Reference proteome</keyword>
<evidence type="ECO:0000313" key="12">
    <source>
        <dbReference type="EMBL" id="MFC6998679.1"/>
    </source>
</evidence>
<sequence>MKLFFPTLYFSIFLFFCNSFAFAQNRVQGKVSGRLLDATTKAPLGYATAVLLTGPDSTIVASAMVDGDGSFVLQPVGEGRYTLRLSLVGFASKLMPNVRVSAAVPNVNLGSVTMGAASTQLKAVEIVGERAQIEYGLDRRVYNVGQDLSSVGGTAVDVMQNVPSVTVDQEGGVSMRGTSNITILIDGKPSALTSMGLEQIPASTIERIEVITNPSSKYDPSGTGGVLNIILKKEKQQGLNGVVSANAGMGGRYNASANLNYRIGRLNLFGNYDFRHDFRQGEGSSFRTIFRESGNIYQEQQSVSKRTFGNQNFRFGADYQLSETQSLTGSVLYRLGYREGEGNTFYRFLNTDRSLDSTSTRTSTGFEDRNLWEYALNYRKTFARQGQELTADVVYNEEREPGEDVFEQYFFNSEGGPSTTMLPLLQRNNALEQEREFSIQADYVHPFSEKGKWEAGYRTTFEREDADISATDFNHATGVFENNIGRTNHFIYDEWVHAVYGNYGNAFKSFSYQIGARVEQTEIIADQRTQKLRNRNSYLNVFPSLFLTHEFSEEQKLQFSYSRRIDRPGSRQLNPFRDISDVYNIRQGNPNLSPEFIDSYELNYLRFWDHTTATASVFYRQMSDVVQSIQQLLEGEGEEQVTFTTYQNLARGESYGLELTTGATLTPWWKINANASAFKYTIYGGEAGLGNNSRFSWTSRLNSNFNLPYKTDVQLSMNYRSPVVTVQGERSAFYMASLSARKEVLKGKGNIILRVQDLFNTMRWDSYTFGGSPENRTFEQTSRYKPQSRIVFVGFSYRFGNNNKAERREQNREGGSDAGIPDREVGGGEN</sequence>
<keyword evidence="2" id="KW-0813">Transport</keyword>
<evidence type="ECO:0000313" key="13">
    <source>
        <dbReference type="Proteomes" id="UP001596405"/>
    </source>
</evidence>
<feature type="domain" description="TonB-dependent receptor plug" evidence="10">
    <location>
        <begin position="154"/>
        <end position="226"/>
    </location>
</feature>
<evidence type="ECO:0000256" key="7">
    <source>
        <dbReference type="ARBA" id="ARBA00023237"/>
    </source>
</evidence>
<keyword evidence="5 9" id="KW-0732">Signal</keyword>
<dbReference type="InterPro" id="IPR036942">
    <property type="entry name" value="Beta-barrel_TonB_sf"/>
</dbReference>
<evidence type="ECO:0000256" key="6">
    <source>
        <dbReference type="ARBA" id="ARBA00023136"/>
    </source>
</evidence>
<dbReference type="InterPro" id="IPR039426">
    <property type="entry name" value="TonB-dep_rcpt-like"/>
</dbReference>
<proteinExistence type="predicted"/>
<accession>A0ABW2DQV4</accession>
<feature type="chain" id="PRO_5046203666" evidence="9">
    <location>
        <begin position="24"/>
        <end position="830"/>
    </location>
</feature>
<keyword evidence="12" id="KW-0675">Receptor</keyword>
<keyword evidence="7" id="KW-0998">Cell outer membrane</keyword>
<evidence type="ECO:0000259" key="11">
    <source>
        <dbReference type="Pfam" id="PF14905"/>
    </source>
</evidence>
<dbReference type="InterPro" id="IPR012910">
    <property type="entry name" value="Plug_dom"/>
</dbReference>
<dbReference type="Proteomes" id="UP001596405">
    <property type="component" value="Unassembled WGS sequence"/>
</dbReference>
<evidence type="ECO:0000256" key="3">
    <source>
        <dbReference type="ARBA" id="ARBA00022452"/>
    </source>
</evidence>
<evidence type="ECO:0000256" key="8">
    <source>
        <dbReference type="SAM" id="MobiDB-lite"/>
    </source>
</evidence>
<dbReference type="PANTHER" id="PTHR30069:SF29">
    <property type="entry name" value="HEMOGLOBIN AND HEMOGLOBIN-HAPTOGLOBIN-BINDING PROTEIN 1-RELATED"/>
    <property type="match status" value="1"/>
</dbReference>
<evidence type="ECO:0000256" key="5">
    <source>
        <dbReference type="ARBA" id="ARBA00022729"/>
    </source>
</evidence>
<evidence type="ECO:0000259" key="10">
    <source>
        <dbReference type="Pfam" id="PF07715"/>
    </source>
</evidence>
<organism evidence="12 13">
    <name type="scientific">Rufibacter roseus</name>
    <dbReference type="NCBI Taxonomy" id="1567108"/>
    <lineage>
        <taxon>Bacteria</taxon>
        <taxon>Pseudomonadati</taxon>
        <taxon>Bacteroidota</taxon>
        <taxon>Cytophagia</taxon>
        <taxon>Cytophagales</taxon>
        <taxon>Hymenobacteraceae</taxon>
        <taxon>Rufibacter</taxon>
    </lineage>
</organism>
<dbReference type="Pfam" id="PF13620">
    <property type="entry name" value="CarboxypepD_reg"/>
    <property type="match status" value="1"/>
</dbReference>
<dbReference type="Pfam" id="PF14905">
    <property type="entry name" value="OMP_b-brl_3"/>
    <property type="match status" value="1"/>
</dbReference>
<dbReference type="Pfam" id="PF07715">
    <property type="entry name" value="Plug"/>
    <property type="match status" value="1"/>
</dbReference>
<keyword evidence="6" id="KW-0472">Membrane</keyword>
<keyword evidence="4" id="KW-0812">Transmembrane</keyword>
<evidence type="ECO:0000256" key="9">
    <source>
        <dbReference type="SAM" id="SignalP"/>
    </source>
</evidence>
<feature type="compositionally biased region" description="Basic and acidic residues" evidence="8">
    <location>
        <begin position="804"/>
        <end position="830"/>
    </location>
</feature>
<dbReference type="PANTHER" id="PTHR30069">
    <property type="entry name" value="TONB-DEPENDENT OUTER MEMBRANE RECEPTOR"/>
    <property type="match status" value="1"/>
</dbReference>
<feature type="domain" description="Outer membrane protein beta-barrel" evidence="11">
    <location>
        <begin position="380"/>
        <end position="797"/>
    </location>
</feature>
<keyword evidence="3" id="KW-1134">Transmembrane beta strand</keyword>
<dbReference type="SUPFAM" id="SSF49464">
    <property type="entry name" value="Carboxypeptidase regulatory domain-like"/>
    <property type="match status" value="1"/>
</dbReference>
<comment type="subcellular location">
    <subcellularLocation>
        <location evidence="1">Cell outer membrane</location>
        <topology evidence="1">Multi-pass membrane protein</topology>
    </subcellularLocation>
</comment>
<dbReference type="Gene3D" id="2.40.170.20">
    <property type="entry name" value="TonB-dependent receptor, beta-barrel domain"/>
    <property type="match status" value="1"/>
</dbReference>
<reference evidence="13" key="1">
    <citation type="journal article" date="2019" name="Int. J. Syst. Evol. Microbiol.">
        <title>The Global Catalogue of Microorganisms (GCM) 10K type strain sequencing project: providing services to taxonomists for standard genome sequencing and annotation.</title>
        <authorList>
            <consortium name="The Broad Institute Genomics Platform"/>
            <consortium name="The Broad Institute Genome Sequencing Center for Infectious Disease"/>
            <person name="Wu L."/>
            <person name="Ma J."/>
        </authorList>
    </citation>
    <scope>NUCLEOTIDE SEQUENCE [LARGE SCALE GENOMIC DNA]</scope>
    <source>
        <strain evidence="13">CGMCC 4.7393</strain>
    </source>
</reference>
<dbReference type="InterPro" id="IPR041700">
    <property type="entry name" value="OMP_b-brl_3"/>
</dbReference>
<dbReference type="RefSeq" id="WP_066625815.1">
    <property type="nucleotide sequence ID" value="NZ_JBHSYQ010000006.1"/>
</dbReference>
<name>A0ABW2DQV4_9BACT</name>
<comment type="caution">
    <text evidence="12">The sequence shown here is derived from an EMBL/GenBank/DDBJ whole genome shotgun (WGS) entry which is preliminary data.</text>
</comment>